<dbReference type="GO" id="GO:0000724">
    <property type="term" value="P:double-strand break repair via homologous recombination"/>
    <property type="evidence" value="ECO:0007669"/>
    <property type="project" value="InterPro"/>
</dbReference>
<evidence type="ECO:0000313" key="3">
    <source>
        <dbReference type="Proteomes" id="UP000041254"/>
    </source>
</evidence>
<sequence>MARAAAGGEALAADALQAAVIAAPPSRSRVSYDETAKDLFHNTQIAIKPEVPGLKQLVGRRGMTAGSVLFLHGQTFGGVNIALYHLLAQCLVPSSLREAPMGVAVFDCALKFDCAHFSKTVQGHLDARDNQSQSQPTQTQGSAASGASLDRAASVTLQQALSGFHMTRCLDNVELLARLRELHSLMKVHRTTPQLPAHPSSTSTPSPPADVLSRYPPKLHCVRVVVITGFNSHAPIEHNSQGGIPVMRGIHNSIHAVLRDMTTEASRVVAILTQESFVKPTKMTPPAPPSPSLSSVPYTFVGPFSEAGLSDRFKSYFAHHIAADKVTCVAVGHAELEEGWDVTTYRLSEQNKGPRGLCMMVKRPSGSARDGGGGVGEACVVGINHDDMWDE</sequence>
<dbReference type="InterPro" id="IPR030547">
    <property type="entry name" value="XRCC2"/>
</dbReference>
<protein>
    <submittedName>
        <fullName evidence="2">Uncharacterized protein</fullName>
    </submittedName>
</protein>
<dbReference type="VEuPathDB" id="CryptoDB:Vbra_13632"/>
<evidence type="ECO:0000313" key="2">
    <source>
        <dbReference type="EMBL" id="CEM02483.1"/>
    </source>
</evidence>
<dbReference type="GO" id="GO:0005657">
    <property type="term" value="C:replication fork"/>
    <property type="evidence" value="ECO:0007669"/>
    <property type="project" value="InterPro"/>
</dbReference>
<proteinExistence type="predicted"/>
<dbReference type="PANTHER" id="PTHR46644">
    <property type="entry name" value="DNA REPAIR PROTEIN XRCC2"/>
    <property type="match status" value="1"/>
</dbReference>
<evidence type="ECO:0000256" key="1">
    <source>
        <dbReference type="SAM" id="MobiDB-lite"/>
    </source>
</evidence>
<dbReference type="EMBL" id="CDMY01000327">
    <property type="protein sequence ID" value="CEM02483.1"/>
    <property type="molecule type" value="Genomic_DNA"/>
</dbReference>
<keyword evidence="3" id="KW-1185">Reference proteome</keyword>
<reference evidence="2 3" key="1">
    <citation type="submission" date="2014-11" db="EMBL/GenBank/DDBJ databases">
        <authorList>
            <person name="Zhu J."/>
            <person name="Qi W."/>
            <person name="Song R."/>
        </authorList>
    </citation>
    <scope>NUCLEOTIDE SEQUENCE [LARGE SCALE GENOMIC DNA]</scope>
</reference>
<name>A0A0G4EW63_VITBC</name>
<organism evidence="2 3">
    <name type="scientific">Vitrella brassicaformis (strain CCMP3155)</name>
    <dbReference type="NCBI Taxonomy" id="1169540"/>
    <lineage>
        <taxon>Eukaryota</taxon>
        <taxon>Sar</taxon>
        <taxon>Alveolata</taxon>
        <taxon>Colpodellida</taxon>
        <taxon>Vitrellaceae</taxon>
        <taxon>Vitrella</taxon>
    </lineage>
</organism>
<dbReference type="PANTHER" id="PTHR46644:SF2">
    <property type="entry name" value="DNA REPAIR PROTEIN XRCC2"/>
    <property type="match status" value="1"/>
</dbReference>
<dbReference type="GO" id="GO:0033063">
    <property type="term" value="C:Rad51B-Rad51C-Rad51D-XRCC2 complex"/>
    <property type="evidence" value="ECO:0007669"/>
    <property type="project" value="InterPro"/>
</dbReference>
<feature type="compositionally biased region" description="Low complexity" evidence="1">
    <location>
        <begin position="131"/>
        <end position="145"/>
    </location>
</feature>
<accession>A0A0G4EW63</accession>
<dbReference type="Proteomes" id="UP000041254">
    <property type="component" value="Unassembled WGS sequence"/>
</dbReference>
<gene>
    <name evidence="2" type="ORF">Vbra_13632</name>
</gene>
<feature type="region of interest" description="Disordered" evidence="1">
    <location>
        <begin position="125"/>
        <end position="147"/>
    </location>
</feature>
<dbReference type="AlphaFoldDB" id="A0A0G4EW63"/>
<dbReference type="InParanoid" id="A0A0G4EW63"/>